<keyword evidence="3" id="KW-1185">Reference proteome</keyword>
<reference evidence="2" key="1">
    <citation type="journal article" date="2022" name="bioRxiv">
        <title>Sequencing and chromosome-scale assembly of the giantPleurodeles waltlgenome.</title>
        <authorList>
            <person name="Brown T."/>
            <person name="Elewa A."/>
            <person name="Iarovenko S."/>
            <person name="Subramanian E."/>
            <person name="Araus A.J."/>
            <person name="Petzold A."/>
            <person name="Susuki M."/>
            <person name="Suzuki K.-i.T."/>
            <person name="Hayashi T."/>
            <person name="Toyoda A."/>
            <person name="Oliveira C."/>
            <person name="Osipova E."/>
            <person name="Leigh N.D."/>
            <person name="Simon A."/>
            <person name="Yun M.H."/>
        </authorList>
    </citation>
    <scope>NUCLEOTIDE SEQUENCE</scope>
    <source>
        <strain evidence="2">20211129_DDA</strain>
        <tissue evidence="2">Liver</tissue>
    </source>
</reference>
<comment type="caution">
    <text evidence="2">The sequence shown here is derived from an EMBL/GenBank/DDBJ whole genome shotgun (WGS) entry which is preliminary data.</text>
</comment>
<evidence type="ECO:0000313" key="2">
    <source>
        <dbReference type="EMBL" id="KAJ1208699.1"/>
    </source>
</evidence>
<dbReference type="EMBL" id="JANPWB010000002">
    <property type="protein sequence ID" value="KAJ1208699.1"/>
    <property type="molecule type" value="Genomic_DNA"/>
</dbReference>
<organism evidence="2 3">
    <name type="scientific">Pleurodeles waltl</name>
    <name type="common">Iberian ribbed newt</name>
    <dbReference type="NCBI Taxonomy" id="8319"/>
    <lineage>
        <taxon>Eukaryota</taxon>
        <taxon>Metazoa</taxon>
        <taxon>Chordata</taxon>
        <taxon>Craniata</taxon>
        <taxon>Vertebrata</taxon>
        <taxon>Euteleostomi</taxon>
        <taxon>Amphibia</taxon>
        <taxon>Batrachia</taxon>
        <taxon>Caudata</taxon>
        <taxon>Salamandroidea</taxon>
        <taxon>Salamandridae</taxon>
        <taxon>Pleurodelinae</taxon>
        <taxon>Pleurodeles</taxon>
    </lineage>
</organism>
<evidence type="ECO:0000256" key="1">
    <source>
        <dbReference type="SAM" id="MobiDB-lite"/>
    </source>
</evidence>
<dbReference type="Proteomes" id="UP001066276">
    <property type="component" value="Chromosome 1_2"/>
</dbReference>
<protein>
    <submittedName>
        <fullName evidence="2">Uncharacterized protein</fullName>
    </submittedName>
</protein>
<accession>A0AAV7W3Y5</accession>
<evidence type="ECO:0000313" key="3">
    <source>
        <dbReference type="Proteomes" id="UP001066276"/>
    </source>
</evidence>
<proteinExistence type="predicted"/>
<name>A0AAV7W3Y5_PLEWA</name>
<sequence length="71" mass="8174">MEDRRPGQRPSDSLGRKVTRLKQVRRGGGPDRVSHTHKRRRLSSSLEKGRVQASCYRYGVPQLSEKRTAEK</sequence>
<feature type="region of interest" description="Disordered" evidence="1">
    <location>
        <begin position="1"/>
        <end position="50"/>
    </location>
</feature>
<gene>
    <name evidence="2" type="ORF">NDU88_004082</name>
</gene>
<dbReference type="AlphaFoldDB" id="A0AAV7W3Y5"/>